<dbReference type="Pfam" id="PF03466">
    <property type="entry name" value="LysR_substrate"/>
    <property type="match status" value="1"/>
</dbReference>
<dbReference type="GO" id="GO:0003700">
    <property type="term" value="F:DNA-binding transcription factor activity"/>
    <property type="evidence" value="ECO:0007669"/>
    <property type="project" value="InterPro"/>
</dbReference>
<accession>A0A809R2E9</accession>
<dbReference type="SUPFAM" id="SSF53850">
    <property type="entry name" value="Periplasmic binding protein-like II"/>
    <property type="match status" value="1"/>
</dbReference>
<dbReference type="InterPro" id="IPR000847">
    <property type="entry name" value="LysR_HTH_N"/>
</dbReference>
<evidence type="ECO:0000256" key="4">
    <source>
        <dbReference type="ARBA" id="ARBA00023163"/>
    </source>
</evidence>
<dbReference type="PANTHER" id="PTHR30126:SF5">
    <property type="entry name" value="HTH-TYPE TRANSCRIPTIONAL ACTIVATOR CMPR"/>
    <property type="match status" value="1"/>
</dbReference>
<dbReference type="GO" id="GO:0000976">
    <property type="term" value="F:transcription cis-regulatory region binding"/>
    <property type="evidence" value="ECO:0007669"/>
    <property type="project" value="TreeGrafter"/>
</dbReference>
<dbReference type="KEGG" id="ddz:DSYM_24890"/>
<gene>
    <name evidence="7" type="ORF">DSYM_24890</name>
</gene>
<dbReference type="PROSITE" id="PS50931">
    <property type="entry name" value="HTH_LYSR"/>
    <property type="match status" value="1"/>
</dbReference>
<proteinExistence type="inferred from homology"/>
<comment type="similarity">
    <text evidence="1">Belongs to the LysR transcriptional regulatory family.</text>
</comment>
<dbReference type="CDD" id="cd08419">
    <property type="entry name" value="PBP2_CbbR_RubisCO_like"/>
    <property type="match status" value="1"/>
</dbReference>
<keyword evidence="3" id="KW-0238">DNA-binding</keyword>
<sequence length="327" mass="36057">MHLTLRQLKIFEAVARHLSFSRAADELHLTQPAVSMQVRSLEEAAGLPLTEQVGKRVFLTEAGEELARHARVVAQQLREAEEALLAMKGLRGGRLNIGVVSTAKYFAPRLLTAFRQMHPEVELRLGVHNRGEIVQQLVDNDIDLAIMGRPPQELETVSEPFAENPLVFVAAPDHPLAEAKRIAPKQLAGESFLLREPGSGTRAAMERFLAENGVVPQRTVEMTSNETIKQAVMAGMGISFISERTIVLELATGHIVRLNVTGTPLRRHWFVVHRAEKRLLPAAEAFRQFLLKESGGLDEPPKEVPTASAASGSSRARPRKAAGRPRR</sequence>
<organism evidence="7 8">
    <name type="scientific">Candidatus Desulfobacillus denitrificans</name>
    <dbReference type="NCBI Taxonomy" id="2608985"/>
    <lineage>
        <taxon>Bacteria</taxon>
        <taxon>Pseudomonadati</taxon>
        <taxon>Pseudomonadota</taxon>
        <taxon>Betaproteobacteria</taxon>
        <taxon>Candidatus Desulfobacillus</taxon>
    </lineage>
</organism>
<protein>
    <submittedName>
        <fullName evidence="7">LysR family transcriptional regulator</fullName>
    </submittedName>
</protein>
<evidence type="ECO:0000256" key="3">
    <source>
        <dbReference type="ARBA" id="ARBA00023125"/>
    </source>
</evidence>
<dbReference type="PRINTS" id="PR00039">
    <property type="entry name" value="HTHLYSR"/>
</dbReference>
<reference evidence="7" key="1">
    <citation type="journal article" name="DNA Res.">
        <title>The physiological potential of anammox bacteria as revealed by their core genome structure.</title>
        <authorList>
            <person name="Okubo T."/>
            <person name="Toyoda A."/>
            <person name="Fukuhara K."/>
            <person name="Uchiyama I."/>
            <person name="Harigaya Y."/>
            <person name="Kuroiwa M."/>
            <person name="Suzuki T."/>
            <person name="Murakami Y."/>
            <person name="Suwa Y."/>
            <person name="Takami H."/>
        </authorList>
    </citation>
    <scope>NUCLEOTIDE SEQUENCE</scope>
    <source>
        <strain evidence="7">317325-3</strain>
    </source>
</reference>
<evidence type="ECO:0000256" key="1">
    <source>
        <dbReference type="ARBA" id="ARBA00009437"/>
    </source>
</evidence>
<dbReference type="AlphaFoldDB" id="A0A809R2E9"/>
<feature type="domain" description="HTH lysR-type" evidence="6">
    <location>
        <begin position="3"/>
        <end position="60"/>
    </location>
</feature>
<dbReference type="FunFam" id="1.10.10.10:FF:000001">
    <property type="entry name" value="LysR family transcriptional regulator"/>
    <property type="match status" value="1"/>
</dbReference>
<dbReference type="SUPFAM" id="SSF46785">
    <property type="entry name" value="Winged helix' DNA-binding domain"/>
    <property type="match status" value="1"/>
</dbReference>
<dbReference type="Pfam" id="PF00126">
    <property type="entry name" value="HTH_1"/>
    <property type="match status" value="1"/>
</dbReference>
<dbReference type="InterPro" id="IPR036390">
    <property type="entry name" value="WH_DNA-bd_sf"/>
</dbReference>
<evidence type="ECO:0000259" key="6">
    <source>
        <dbReference type="PROSITE" id="PS50931"/>
    </source>
</evidence>
<keyword evidence="2" id="KW-0805">Transcription regulation</keyword>
<dbReference type="PANTHER" id="PTHR30126">
    <property type="entry name" value="HTH-TYPE TRANSCRIPTIONAL REGULATOR"/>
    <property type="match status" value="1"/>
</dbReference>
<evidence type="ECO:0000256" key="2">
    <source>
        <dbReference type="ARBA" id="ARBA00023015"/>
    </source>
</evidence>
<dbReference type="EMBL" id="AP021857">
    <property type="protein sequence ID" value="BBO21790.1"/>
    <property type="molecule type" value="Genomic_DNA"/>
</dbReference>
<dbReference type="Gene3D" id="3.40.190.290">
    <property type="match status" value="1"/>
</dbReference>
<evidence type="ECO:0000256" key="5">
    <source>
        <dbReference type="SAM" id="MobiDB-lite"/>
    </source>
</evidence>
<evidence type="ECO:0000313" key="7">
    <source>
        <dbReference type="EMBL" id="BBO21790.1"/>
    </source>
</evidence>
<dbReference type="InterPro" id="IPR036388">
    <property type="entry name" value="WH-like_DNA-bd_sf"/>
</dbReference>
<evidence type="ECO:0000313" key="8">
    <source>
        <dbReference type="Proteomes" id="UP000662914"/>
    </source>
</evidence>
<name>A0A809R2E9_9PROT</name>
<dbReference type="InterPro" id="IPR005119">
    <property type="entry name" value="LysR_subst-bd"/>
</dbReference>
<dbReference type="Proteomes" id="UP000662914">
    <property type="component" value="Chromosome"/>
</dbReference>
<dbReference type="Gene3D" id="1.10.10.10">
    <property type="entry name" value="Winged helix-like DNA-binding domain superfamily/Winged helix DNA-binding domain"/>
    <property type="match status" value="1"/>
</dbReference>
<feature type="compositionally biased region" description="Basic residues" evidence="5">
    <location>
        <begin position="316"/>
        <end position="327"/>
    </location>
</feature>
<feature type="region of interest" description="Disordered" evidence="5">
    <location>
        <begin position="295"/>
        <end position="327"/>
    </location>
</feature>
<keyword evidence="4" id="KW-0804">Transcription</keyword>